<protein>
    <recommendedName>
        <fullName evidence="2">EF-hand domain-containing protein</fullName>
    </recommendedName>
</protein>
<dbReference type="PROSITE" id="PS00018">
    <property type="entry name" value="EF_HAND_1"/>
    <property type="match status" value="1"/>
</dbReference>
<evidence type="ECO:0000313" key="4">
    <source>
        <dbReference type="Proteomes" id="UP000187209"/>
    </source>
</evidence>
<organism evidence="3 4">
    <name type="scientific">Stentor coeruleus</name>
    <dbReference type="NCBI Taxonomy" id="5963"/>
    <lineage>
        <taxon>Eukaryota</taxon>
        <taxon>Sar</taxon>
        <taxon>Alveolata</taxon>
        <taxon>Ciliophora</taxon>
        <taxon>Postciliodesmatophora</taxon>
        <taxon>Heterotrichea</taxon>
        <taxon>Heterotrichida</taxon>
        <taxon>Stentoridae</taxon>
        <taxon>Stentor</taxon>
    </lineage>
</organism>
<dbReference type="EMBL" id="MPUH01001504">
    <property type="protein sequence ID" value="OMJ67402.1"/>
    <property type="molecule type" value="Genomic_DNA"/>
</dbReference>
<dbReference type="InterPro" id="IPR002048">
    <property type="entry name" value="EF_hand_dom"/>
</dbReference>
<accession>A0A1R2ASD8</accession>
<dbReference type="SUPFAM" id="SSF47473">
    <property type="entry name" value="EF-hand"/>
    <property type="match status" value="1"/>
</dbReference>
<evidence type="ECO:0000313" key="3">
    <source>
        <dbReference type="EMBL" id="OMJ67402.1"/>
    </source>
</evidence>
<feature type="domain" description="EF-hand" evidence="2">
    <location>
        <begin position="97"/>
        <end position="132"/>
    </location>
</feature>
<reference evidence="3 4" key="1">
    <citation type="submission" date="2016-11" db="EMBL/GenBank/DDBJ databases">
        <title>The macronuclear genome of Stentor coeruleus: a giant cell with tiny introns.</title>
        <authorList>
            <person name="Slabodnick M."/>
            <person name="Ruby J.G."/>
            <person name="Reiff S.B."/>
            <person name="Swart E.C."/>
            <person name="Gosai S."/>
            <person name="Prabakaran S."/>
            <person name="Witkowska E."/>
            <person name="Larue G.E."/>
            <person name="Fisher S."/>
            <person name="Freeman R.M."/>
            <person name="Gunawardena J."/>
            <person name="Chu W."/>
            <person name="Stover N.A."/>
            <person name="Gregory B.D."/>
            <person name="Nowacki M."/>
            <person name="Derisi J."/>
            <person name="Roy S.W."/>
            <person name="Marshall W.F."/>
            <person name="Sood P."/>
        </authorList>
    </citation>
    <scope>NUCLEOTIDE SEQUENCE [LARGE SCALE GENOMIC DNA]</scope>
    <source>
        <strain evidence="3">WM001</strain>
    </source>
</reference>
<proteinExistence type="predicted"/>
<dbReference type="InterPro" id="IPR011992">
    <property type="entry name" value="EF-hand-dom_pair"/>
</dbReference>
<evidence type="ECO:0000256" key="1">
    <source>
        <dbReference type="ARBA" id="ARBA00022837"/>
    </source>
</evidence>
<dbReference type="PROSITE" id="PS50222">
    <property type="entry name" value="EF_HAND_2"/>
    <property type="match status" value="1"/>
</dbReference>
<dbReference type="InterPro" id="IPR018247">
    <property type="entry name" value="EF_Hand_1_Ca_BS"/>
</dbReference>
<dbReference type="GO" id="GO:0005509">
    <property type="term" value="F:calcium ion binding"/>
    <property type="evidence" value="ECO:0007669"/>
    <property type="project" value="InterPro"/>
</dbReference>
<dbReference type="AlphaFoldDB" id="A0A1R2ASD8"/>
<comment type="caution">
    <text evidence="3">The sequence shown here is derived from an EMBL/GenBank/DDBJ whole genome shotgun (WGS) entry which is preliminary data.</text>
</comment>
<keyword evidence="4" id="KW-1185">Reference proteome</keyword>
<dbReference type="Proteomes" id="UP000187209">
    <property type="component" value="Unassembled WGS sequence"/>
</dbReference>
<dbReference type="Gene3D" id="1.10.238.10">
    <property type="entry name" value="EF-hand"/>
    <property type="match status" value="1"/>
</dbReference>
<sequence length="260" mass="29640">MGCTACKGSDTNTLESGVFADFEKNIGFERLKAIEIDRILHRYCTFLKMSKTQMAKAIREMNVSLENHSDFIKWFYDGDSYLVKRLNCLGILLGQGDTNEKIKLLFQNFDEDASGTLSIIEIENMVSEIVFVSCLAIPSYTLSLHPNNPNLRSYASKLSMLKSGMTRHFTTLIMDESIEISQSEFSDCFKNKKILNLLSTSRLRMYGASLYEDVIKPADIIMASLDNPETLDTNIVRRISIVSPNRKKIQFHRSSKSTRW</sequence>
<name>A0A1R2ASD8_9CILI</name>
<gene>
    <name evidence="3" type="ORF">SteCoe_35442</name>
</gene>
<dbReference type="OrthoDB" id="324823at2759"/>
<evidence type="ECO:0000259" key="2">
    <source>
        <dbReference type="PROSITE" id="PS50222"/>
    </source>
</evidence>
<keyword evidence="1" id="KW-0106">Calcium</keyword>